<accession>A0A7K1GP40</accession>
<reference evidence="1 2" key="1">
    <citation type="journal article" date="2006" name="Int. J. Syst. Evol. Microbiol.">
        <title>Myroides pelagicus sp. nov., isolated from seawater in Thailand.</title>
        <authorList>
            <person name="Yoon J."/>
            <person name="Maneerat S."/>
            <person name="Kawai F."/>
            <person name="Yokota A."/>
        </authorList>
    </citation>
    <scope>NUCLEOTIDE SEQUENCE [LARGE SCALE GENOMIC DNA]</scope>
    <source>
        <strain evidence="1 2">SM1T</strain>
    </source>
</reference>
<dbReference type="AlphaFoldDB" id="A0A7K1GP40"/>
<dbReference type="OrthoDB" id="1115230at2"/>
<name>A0A7K1GP40_9FLAO</name>
<dbReference type="EMBL" id="WMJY01000029">
    <property type="protein sequence ID" value="MTH30520.1"/>
    <property type="molecule type" value="Genomic_DNA"/>
</dbReference>
<dbReference type="InterPro" id="IPR032286">
    <property type="entry name" value="DUF4837"/>
</dbReference>
<organism evidence="1 2">
    <name type="scientific">Myroides pelagicus</name>
    <dbReference type="NCBI Taxonomy" id="270914"/>
    <lineage>
        <taxon>Bacteria</taxon>
        <taxon>Pseudomonadati</taxon>
        <taxon>Bacteroidota</taxon>
        <taxon>Flavobacteriia</taxon>
        <taxon>Flavobacteriales</taxon>
        <taxon>Flavobacteriaceae</taxon>
        <taxon>Myroides</taxon>
    </lineage>
</organism>
<evidence type="ECO:0000313" key="1">
    <source>
        <dbReference type="EMBL" id="MTH30520.1"/>
    </source>
</evidence>
<gene>
    <name evidence="1" type="ORF">GJV77_11490</name>
</gene>
<dbReference type="RefSeq" id="WP_155036504.1">
    <property type="nucleotide sequence ID" value="NZ_JAYMMG010000005.1"/>
</dbReference>
<comment type="caution">
    <text evidence="1">The sequence shown here is derived from an EMBL/GenBank/DDBJ whole genome shotgun (WGS) entry which is preliminary data.</text>
</comment>
<evidence type="ECO:0000313" key="2">
    <source>
        <dbReference type="Proteomes" id="UP000488936"/>
    </source>
</evidence>
<sequence>MKKYIFLFLSLCLLSCKGGVGDKKLPTSFGNYNNVLVVIDDKLWIGETGDSIRHHLAAYIEDVDPVEAQFTIKQFSPKLFNTSYKKYRNIIVLSDNHNNSSFSHEVNKFASPQNYFVLTAKNKGDLMALYCDNSDSINKSVHQTEIAHYIDELRKEPLHNKEILSRPFDIELDLPKSYRLIERDNNFIWFKKDIASGSSSILVYSVSIESIRRDKQYLLTDIIRVKDSVNGKYIQSSEDGSYLYTSEEYSPNYEEVYLNGMSGVVFRGTWDMVNSFMTGPYLTFVFKDEELDKYVFVEGLVYNPSMNKRVMLTEIESIIKTIVFK</sequence>
<keyword evidence="2" id="KW-1185">Reference proteome</keyword>
<proteinExistence type="predicted"/>
<dbReference type="Pfam" id="PF16125">
    <property type="entry name" value="DUF4837"/>
    <property type="match status" value="1"/>
</dbReference>
<dbReference type="Proteomes" id="UP000488936">
    <property type="component" value="Unassembled WGS sequence"/>
</dbReference>
<protein>
    <submittedName>
        <fullName evidence="1">DUF4837 family protein</fullName>
    </submittedName>
</protein>